<comment type="caution">
    <text evidence="2">The sequence shown here is derived from an EMBL/GenBank/DDBJ whole genome shotgun (WGS) entry which is preliminary data.</text>
</comment>
<organism evidence="2 3">
    <name type="scientific">Piromyces finnis</name>
    <dbReference type="NCBI Taxonomy" id="1754191"/>
    <lineage>
        <taxon>Eukaryota</taxon>
        <taxon>Fungi</taxon>
        <taxon>Fungi incertae sedis</taxon>
        <taxon>Chytridiomycota</taxon>
        <taxon>Chytridiomycota incertae sedis</taxon>
        <taxon>Neocallimastigomycetes</taxon>
        <taxon>Neocallimastigales</taxon>
        <taxon>Neocallimastigaceae</taxon>
        <taxon>Piromyces</taxon>
    </lineage>
</organism>
<evidence type="ECO:0000313" key="3">
    <source>
        <dbReference type="Proteomes" id="UP000193719"/>
    </source>
</evidence>
<evidence type="ECO:0000256" key="1">
    <source>
        <dbReference type="SAM" id="MobiDB-lite"/>
    </source>
</evidence>
<name>A0A1Y1U6P5_9FUNG</name>
<dbReference type="EMBL" id="MCFH01000207">
    <property type="protein sequence ID" value="ORX33710.1"/>
    <property type="molecule type" value="Genomic_DNA"/>
</dbReference>
<dbReference type="OrthoDB" id="10653665at2759"/>
<proteinExistence type="predicted"/>
<accession>A0A1Y1U6P5</accession>
<reference evidence="2 3" key="2">
    <citation type="submission" date="2016-08" db="EMBL/GenBank/DDBJ databases">
        <title>Pervasive Adenine N6-methylation of Active Genes in Fungi.</title>
        <authorList>
            <consortium name="DOE Joint Genome Institute"/>
            <person name="Mondo S.J."/>
            <person name="Dannebaum R.O."/>
            <person name="Kuo R.C."/>
            <person name="Labutti K."/>
            <person name="Haridas S."/>
            <person name="Kuo A."/>
            <person name="Salamov A."/>
            <person name="Ahrendt S.R."/>
            <person name="Lipzen A."/>
            <person name="Sullivan W."/>
            <person name="Andreopoulos W.B."/>
            <person name="Clum A."/>
            <person name="Lindquist E."/>
            <person name="Daum C."/>
            <person name="Ramamoorthy G.K."/>
            <person name="Gryganskyi A."/>
            <person name="Culley D."/>
            <person name="Magnuson J.K."/>
            <person name="James T.Y."/>
            <person name="O'Malley M.A."/>
            <person name="Stajich J.E."/>
            <person name="Spatafora J.W."/>
            <person name="Visel A."/>
            <person name="Grigoriev I.V."/>
        </authorList>
    </citation>
    <scope>NUCLEOTIDE SEQUENCE [LARGE SCALE GENOMIC DNA]</scope>
    <source>
        <strain evidence="3">finn</strain>
    </source>
</reference>
<dbReference type="Proteomes" id="UP000193719">
    <property type="component" value="Unassembled WGS sequence"/>
</dbReference>
<keyword evidence="3" id="KW-1185">Reference proteome</keyword>
<feature type="region of interest" description="Disordered" evidence="1">
    <location>
        <begin position="61"/>
        <end position="95"/>
    </location>
</feature>
<protein>
    <submittedName>
        <fullName evidence="2">Uncharacterized protein</fullName>
    </submittedName>
</protein>
<dbReference type="AlphaFoldDB" id="A0A1Y1U6P5"/>
<reference evidence="2 3" key="1">
    <citation type="submission" date="2016-08" db="EMBL/GenBank/DDBJ databases">
        <title>Genomes of anaerobic fungi encode conserved fungal cellulosomes for biomass hydrolysis.</title>
        <authorList>
            <consortium name="DOE Joint Genome Institute"/>
            <person name="Haitjema C.H."/>
            <person name="Gilmore S.P."/>
            <person name="Henske J.K."/>
            <person name="Solomon K.V."/>
            <person name="De Groot R."/>
            <person name="Kuo A."/>
            <person name="Mondo S.J."/>
            <person name="Salamov A.A."/>
            <person name="Labutti K."/>
            <person name="Zhao Z."/>
            <person name="Chiniquy J."/>
            <person name="Barry K."/>
            <person name="Brewer H.M."/>
            <person name="Purvine S.O."/>
            <person name="Wright A.T."/>
            <person name="Boxma B."/>
            <person name="Van Alen T."/>
            <person name="Hackstein J.H."/>
            <person name="Baker S.E."/>
            <person name="Grigoriev I.V."/>
            <person name="O'Malley M.A."/>
        </authorList>
    </citation>
    <scope>NUCLEOTIDE SEQUENCE [LARGE SCALE GENOMIC DNA]</scope>
    <source>
        <strain evidence="3">finn</strain>
    </source>
</reference>
<evidence type="ECO:0000313" key="2">
    <source>
        <dbReference type="EMBL" id="ORX33710.1"/>
    </source>
</evidence>
<gene>
    <name evidence="2" type="ORF">BCR36DRAFT_56996</name>
</gene>
<sequence length="172" mass="20101">MKRRIILVSIKILKVIILKEDMRKHLKKLNQIFTLQHNNKLNESRANSIKENSLINISSSVSSPIKSQNNPTSNVNNVNTNKTTNGQPINNNNYNNDYSNNKQIQFKEIKSNTDVMEKIFLNDDHENIEVKEKHFNDFNILKKLISDKEKNKNENSIIKEESNKQQKIIKLE</sequence>